<keyword evidence="1" id="KW-0812">Transmembrane</keyword>
<sequence>MQERFTGRGLRADSLPKVSLILALLAFTLGWIPTYGVPLGIFLGGASVVFSSIGLTYDPSSSERRFLVVALVLGVVSVMLKFIPGLNVL</sequence>
<protein>
    <submittedName>
        <fullName evidence="2">Uncharacterized protein</fullName>
    </submittedName>
</protein>
<dbReference type="RefSeq" id="WP_072787564.1">
    <property type="nucleotide sequence ID" value="NZ_FQUL01000001.1"/>
</dbReference>
<name>A0A1M4S4V1_9ACTN</name>
<reference evidence="3" key="1">
    <citation type="submission" date="2016-11" db="EMBL/GenBank/DDBJ databases">
        <authorList>
            <person name="Varghese N."/>
            <person name="Submissions S."/>
        </authorList>
    </citation>
    <scope>NUCLEOTIDE SEQUENCE [LARGE SCALE GENOMIC DNA]</scope>
    <source>
        <strain evidence="3">DSM 19514</strain>
    </source>
</reference>
<gene>
    <name evidence="2" type="ORF">SAMN02745225_00040</name>
</gene>
<dbReference type="STRING" id="1121881.SAMN02745225_00040"/>
<evidence type="ECO:0000313" key="3">
    <source>
        <dbReference type="Proteomes" id="UP000184295"/>
    </source>
</evidence>
<dbReference type="Proteomes" id="UP000184295">
    <property type="component" value="Unassembled WGS sequence"/>
</dbReference>
<feature type="transmembrane region" description="Helical" evidence="1">
    <location>
        <begin position="12"/>
        <end position="32"/>
    </location>
</feature>
<evidence type="ECO:0000313" key="2">
    <source>
        <dbReference type="EMBL" id="SHE27225.1"/>
    </source>
</evidence>
<dbReference type="AlphaFoldDB" id="A0A1M4S4V1"/>
<keyword evidence="1" id="KW-0472">Membrane</keyword>
<feature type="transmembrane region" description="Helical" evidence="1">
    <location>
        <begin position="66"/>
        <end position="83"/>
    </location>
</feature>
<keyword evidence="1" id="KW-1133">Transmembrane helix</keyword>
<evidence type="ECO:0000256" key="1">
    <source>
        <dbReference type="SAM" id="Phobius"/>
    </source>
</evidence>
<organism evidence="2 3">
    <name type="scientific">Ferrithrix thermotolerans DSM 19514</name>
    <dbReference type="NCBI Taxonomy" id="1121881"/>
    <lineage>
        <taxon>Bacteria</taxon>
        <taxon>Bacillati</taxon>
        <taxon>Actinomycetota</taxon>
        <taxon>Acidimicrobiia</taxon>
        <taxon>Acidimicrobiales</taxon>
        <taxon>Acidimicrobiaceae</taxon>
        <taxon>Ferrithrix</taxon>
    </lineage>
</organism>
<accession>A0A1M4S4V1</accession>
<keyword evidence="3" id="KW-1185">Reference proteome</keyword>
<proteinExistence type="predicted"/>
<dbReference type="EMBL" id="FQUL01000001">
    <property type="protein sequence ID" value="SHE27225.1"/>
    <property type="molecule type" value="Genomic_DNA"/>
</dbReference>